<organism evidence="1 2">
    <name type="scientific">Stegodyphus mimosarum</name>
    <name type="common">African social velvet spider</name>
    <dbReference type="NCBI Taxonomy" id="407821"/>
    <lineage>
        <taxon>Eukaryota</taxon>
        <taxon>Metazoa</taxon>
        <taxon>Ecdysozoa</taxon>
        <taxon>Arthropoda</taxon>
        <taxon>Chelicerata</taxon>
        <taxon>Arachnida</taxon>
        <taxon>Araneae</taxon>
        <taxon>Araneomorphae</taxon>
        <taxon>Entelegynae</taxon>
        <taxon>Eresoidea</taxon>
        <taxon>Eresidae</taxon>
        <taxon>Stegodyphus</taxon>
    </lineage>
</organism>
<name>A0A087UQA7_STEMI</name>
<accession>A0A087UQA7</accession>
<proteinExistence type="predicted"/>
<dbReference type="Proteomes" id="UP000054359">
    <property type="component" value="Unassembled WGS sequence"/>
</dbReference>
<evidence type="ECO:0000313" key="1">
    <source>
        <dbReference type="EMBL" id="KFM79546.1"/>
    </source>
</evidence>
<protein>
    <submittedName>
        <fullName evidence="1">Uncharacterized protein</fullName>
    </submittedName>
</protein>
<reference evidence="1 2" key="1">
    <citation type="submission" date="2013-11" db="EMBL/GenBank/DDBJ databases">
        <title>Genome sequencing of Stegodyphus mimosarum.</title>
        <authorList>
            <person name="Bechsgaard J."/>
        </authorList>
    </citation>
    <scope>NUCLEOTIDE SEQUENCE [LARGE SCALE GENOMIC DNA]</scope>
</reference>
<feature type="non-terminal residue" evidence="1">
    <location>
        <position position="27"/>
    </location>
</feature>
<feature type="non-terminal residue" evidence="1">
    <location>
        <position position="1"/>
    </location>
</feature>
<dbReference type="AlphaFoldDB" id="A0A087UQA7"/>
<dbReference type="EMBL" id="KK121010">
    <property type="protein sequence ID" value="KFM79546.1"/>
    <property type="molecule type" value="Genomic_DNA"/>
</dbReference>
<sequence length="27" mass="3055">EISFLKLLVPGSHPTICSLMVKKRRNS</sequence>
<evidence type="ECO:0000313" key="2">
    <source>
        <dbReference type="Proteomes" id="UP000054359"/>
    </source>
</evidence>
<keyword evidence="2" id="KW-1185">Reference proteome</keyword>
<gene>
    <name evidence="1" type="ORF">X975_04818</name>
</gene>